<name>A0A1H1NKK4_9MICO</name>
<feature type="compositionally biased region" description="Low complexity" evidence="1">
    <location>
        <begin position="41"/>
        <end position="58"/>
    </location>
</feature>
<feature type="region of interest" description="Disordered" evidence="1">
    <location>
        <begin position="1"/>
        <end position="68"/>
    </location>
</feature>
<protein>
    <recommendedName>
        <fullName evidence="5">DUF485 domain-containing protein</fullName>
    </recommendedName>
</protein>
<sequence>MSGIPRSPVSDGAVPGSAVPGSAIPDSAPAADQRPQRVRVTAPGSRAAPGTGPAGTRGENAAGSGADAPSQVAEVYVRSLIRSQLRLALVVAFGFLVSLAAFALVLRLTPELEAERWFGVPVAWLLLAFGVYPMIGLSAWLYVWAAGRNEARYTALAEEGP</sequence>
<keyword evidence="2" id="KW-0472">Membrane</keyword>
<evidence type="ECO:0008006" key="5">
    <source>
        <dbReference type="Google" id="ProtNLM"/>
    </source>
</evidence>
<evidence type="ECO:0000313" key="4">
    <source>
        <dbReference type="Proteomes" id="UP000181956"/>
    </source>
</evidence>
<reference evidence="4" key="1">
    <citation type="submission" date="2016-10" db="EMBL/GenBank/DDBJ databases">
        <authorList>
            <person name="Varghese N."/>
            <person name="Submissions S."/>
        </authorList>
    </citation>
    <scope>NUCLEOTIDE SEQUENCE [LARGE SCALE GENOMIC DNA]</scope>
    <source>
        <strain evidence="4">DSM 21772</strain>
    </source>
</reference>
<evidence type="ECO:0000256" key="2">
    <source>
        <dbReference type="SAM" id="Phobius"/>
    </source>
</evidence>
<gene>
    <name evidence="3" type="ORF">SAMN04489834_0661</name>
</gene>
<dbReference type="RefSeq" id="WP_331710514.1">
    <property type="nucleotide sequence ID" value="NZ_LT629742.1"/>
</dbReference>
<accession>A0A1H1NKK4</accession>
<feature type="transmembrane region" description="Helical" evidence="2">
    <location>
        <begin position="118"/>
        <end position="143"/>
    </location>
</feature>
<keyword evidence="2" id="KW-0812">Transmembrane</keyword>
<dbReference type="STRING" id="412690.SAMN04489834_0661"/>
<evidence type="ECO:0000256" key="1">
    <source>
        <dbReference type="SAM" id="MobiDB-lite"/>
    </source>
</evidence>
<dbReference type="AlphaFoldDB" id="A0A1H1NKK4"/>
<dbReference type="Proteomes" id="UP000181956">
    <property type="component" value="Chromosome I"/>
</dbReference>
<evidence type="ECO:0000313" key="3">
    <source>
        <dbReference type="EMBL" id="SDR99390.1"/>
    </source>
</evidence>
<dbReference type="EMBL" id="LT629742">
    <property type="protein sequence ID" value="SDR99390.1"/>
    <property type="molecule type" value="Genomic_DNA"/>
</dbReference>
<feature type="transmembrane region" description="Helical" evidence="2">
    <location>
        <begin position="87"/>
        <end position="106"/>
    </location>
</feature>
<organism evidence="3 4">
    <name type="scientific">Microterricola viridarii</name>
    <dbReference type="NCBI Taxonomy" id="412690"/>
    <lineage>
        <taxon>Bacteria</taxon>
        <taxon>Bacillati</taxon>
        <taxon>Actinomycetota</taxon>
        <taxon>Actinomycetes</taxon>
        <taxon>Micrococcales</taxon>
        <taxon>Microbacteriaceae</taxon>
        <taxon>Microterricola</taxon>
    </lineage>
</organism>
<keyword evidence="4" id="KW-1185">Reference proteome</keyword>
<keyword evidence="2" id="KW-1133">Transmembrane helix</keyword>
<proteinExistence type="predicted"/>